<comment type="caution">
    <text evidence="3">The sequence shown here is derived from an EMBL/GenBank/DDBJ whole genome shotgun (WGS) entry which is preliminary data.</text>
</comment>
<dbReference type="PANTHER" id="PTHR35010:SF4">
    <property type="entry name" value="BLL5781 PROTEIN"/>
    <property type="match status" value="1"/>
</dbReference>
<dbReference type="InterPro" id="IPR010982">
    <property type="entry name" value="Lambda_DNA-bd_dom_sf"/>
</dbReference>
<dbReference type="Pfam" id="PF17765">
    <property type="entry name" value="MLTR_LBD"/>
    <property type="match status" value="1"/>
</dbReference>
<dbReference type="Gene3D" id="1.10.260.40">
    <property type="entry name" value="lambda repressor-like DNA-binding domains"/>
    <property type="match status" value="1"/>
</dbReference>
<dbReference type="EMBL" id="QKNV01000112">
    <property type="protein sequence ID" value="PZA21147.1"/>
    <property type="molecule type" value="Genomic_DNA"/>
</dbReference>
<dbReference type="GO" id="GO:0003677">
    <property type="term" value="F:DNA binding"/>
    <property type="evidence" value="ECO:0007669"/>
    <property type="project" value="InterPro"/>
</dbReference>
<evidence type="ECO:0000313" key="2">
    <source>
        <dbReference type="EMBL" id="MBB3675733.1"/>
    </source>
</evidence>
<dbReference type="Gene3D" id="3.30.450.180">
    <property type="match status" value="1"/>
</dbReference>
<reference evidence="3 4" key="1">
    <citation type="submission" date="2018-06" db="EMBL/GenBank/DDBJ databases">
        <title>Draft genome sequence of Modestobacter versicolor CP153-2.</title>
        <authorList>
            <person name="Gundlapally S.R."/>
        </authorList>
    </citation>
    <scope>NUCLEOTIDE SEQUENCE [LARGE SCALE GENOMIC DNA]</scope>
    <source>
        <strain evidence="3 4">CP153-2</strain>
    </source>
</reference>
<protein>
    <submittedName>
        <fullName evidence="2 3">Transcriptional regulator</fullName>
    </submittedName>
</protein>
<dbReference type="InterPro" id="IPR041413">
    <property type="entry name" value="MLTR_LBD"/>
</dbReference>
<feature type="domain" description="HTH cro/C1-type" evidence="1">
    <location>
        <begin position="14"/>
        <end position="68"/>
    </location>
</feature>
<dbReference type="PANTHER" id="PTHR35010">
    <property type="entry name" value="BLL4672 PROTEIN-RELATED"/>
    <property type="match status" value="1"/>
</dbReference>
<keyword evidence="4" id="KW-1185">Reference proteome</keyword>
<dbReference type="CDD" id="cd00093">
    <property type="entry name" value="HTH_XRE"/>
    <property type="match status" value="1"/>
</dbReference>
<evidence type="ECO:0000313" key="3">
    <source>
        <dbReference type="EMBL" id="PZA21147.1"/>
    </source>
</evidence>
<evidence type="ECO:0000313" key="5">
    <source>
        <dbReference type="Proteomes" id="UP000580718"/>
    </source>
</evidence>
<accession>A0A323V8I8</accession>
<dbReference type="RefSeq" id="WP_110552474.1">
    <property type="nucleotide sequence ID" value="NZ_JACIBU010000001.1"/>
</dbReference>
<dbReference type="Pfam" id="PF13560">
    <property type="entry name" value="HTH_31"/>
    <property type="match status" value="1"/>
</dbReference>
<proteinExistence type="predicted"/>
<evidence type="ECO:0000259" key="1">
    <source>
        <dbReference type="PROSITE" id="PS50943"/>
    </source>
</evidence>
<dbReference type="PROSITE" id="PS50943">
    <property type="entry name" value="HTH_CROC1"/>
    <property type="match status" value="1"/>
</dbReference>
<reference evidence="2 5" key="2">
    <citation type="submission" date="2020-08" db="EMBL/GenBank/DDBJ databases">
        <title>Sequencing the genomes of 1000 actinobacteria strains.</title>
        <authorList>
            <person name="Klenk H.-P."/>
        </authorList>
    </citation>
    <scope>NUCLEOTIDE SEQUENCE [LARGE SCALE GENOMIC DNA]</scope>
    <source>
        <strain evidence="2 5">DSM 16678</strain>
    </source>
</reference>
<sequence>MTTTLRPAVAGALLRDWRERRRLSQLDLANLADTSTRHLSFVETGRSRPSRQMVLRLGEALQMPLAEQNQVLLAAGHAPEYQDARRDAAATRYLLEVLDLALAAHDPWPALVIDAQFDVVATNAAVDRLMGLVDPELLDPPVNVVRVMLHPRGLAGRVVNYGAWRAHLLRQVRQHAAAAPSADLRALLAEAAGYPDRSPAAPEHSGPTFALPLELQVDDAVLRMYSTVATFGTPLDVAASELAIETFLPADGATREWFART</sequence>
<dbReference type="Proteomes" id="UP000580718">
    <property type="component" value="Unassembled WGS sequence"/>
</dbReference>
<evidence type="ECO:0000313" key="4">
    <source>
        <dbReference type="Proteomes" id="UP000247602"/>
    </source>
</evidence>
<dbReference type="OrthoDB" id="2959414at2"/>
<gene>
    <name evidence="3" type="ORF">DMO24_11855</name>
    <name evidence="2" type="ORF">FHX36_001468</name>
</gene>
<organism evidence="3 4">
    <name type="scientific">Modestobacter versicolor</name>
    <dbReference type="NCBI Taxonomy" id="429133"/>
    <lineage>
        <taxon>Bacteria</taxon>
        <taxon>Bacillati</taxon>
        <taxon>Actinomycetota</taxon>
        <taxon>Actinomycetes</taxon>
        <taxon>Geodermatophilales</taxon>
        <taxon>Geodermatophilaceae</taxon>
        <taxon>Modestobacter</taxon>
    </lineage>
</organism>
<dbReference type="EMBL" id="JACIBU010000001">
    <property type="protein sequence ID" value="MBB3675733.1"/>
    <property type="molecule type" value="Genomic_DNA"/>
</dbReference>
<name>A0A323V8I8_9ACTN</name>
<dbReference type="SUPFAM" id="SSF47413">
    <property type="entry name" value="lambda repressor-like DNA-binding domains"/>
    <property type="match status" value="1"/>
</dbReference>
<dbReference type="AlphaFoldDB" id="A0A323V8I8"/>
<dbReference type="SMART" id="SM00530">
    <property type="entry name" value="HTH_XRE"/>
    <property type="match status" value="1"/>
</dbReference>
<dbReference type="Proteomes" id="UP000247602">
    <property type="component" value="Unassembled WGS sequence"/>
</dbReference>
<dbReference type="InterPro" id="IPR001387">
    <property type="entry name" value="Cro/C1-type_HTH"/>
</dbReference>